<dbReference type="PANTHER" id="PTHR44068">
    <property type="entry name" value="ZGC:194242"/>
    <property type="match status" value="1"/>
</dbReference>
<feature type="compositionally biased region" description="Polar residues" evidence="2">
    <location>
        <begin position="23"/>
        <end position="54"/>
    </location>
</feature>
<dbReference type="InterPro" id="IPR029063">
    <property type="entry name" value="SAM-dependent_MTases_sf"/>
</dbReference>
<sequence length="471" mass="51842">MAAAVAPPTNAMTVTPTVLAVPSLQSTPESRTPATTTENPSLTVLTDSTRTSETLSEKRITPSSDSPVPQATTEQDQPNKSAYSRPLHRNSKLAKAPKDQDTGPQYHPGRSVTPGRVKTFTKSFNYLRSLSQKQVDDFMASYVIYSLDWADEAKMVATLGPDYQTKVGDSLASYYGILNHLCALGDVEKMYIPPAINMKVSVRENQLLYEESIARHLCLKPGDRVLDLGCGRGRVAAHIAIHSGAHVTGLNIDPDSIAQARILNEELGLENDFVVKDFNNLPLPFEDETFDGFYNIQAFSLARDHKALFKEVFRILKPGARFSSLDWIKYPAYDETNPEHAELMRRTKPLIGAVGTPTSASFGEALQGAGFRIIRSDNASTATDGLQAPLIDKVDLYFRSLRRVILGLVKIKVLPRHFKTLINRLCLDGKAFVKMDEMRLITTSYRFIAERPSSTDGNSSGTSDSLAAVDV</sequence>
<evidence type="ECO:0000313" key="4">
    <source>
        <dbReference type="EMBL" id="KAJ4392215.1"/>
    </source>
</evidence>
<accession>A0A9W8YWC2</accession>
<dbReference type="AlphaFoldDB" id="A0A9W8YWC2"/>
<protein>
    <recommendedName>
        <fullName evidence="3">Methyltransferase type 11 domain-containing protein</fullName>
    </recommendedName>
</protein>
<proteinExistence type="predicted"/>
<dbReference type="Proteomes" id="UP001140453">
    <property type="component" value="Unassembled WGS sequence"/>
</dbReference>
<dbReference type="SUPFAM" id="SSF53335">
    <property type="entry name" value="S-adenosyl-L-methionine-dependent methyltransferases"/>
    <property type="match status" value="1"/>
</dbReference>
<evidence type="ECO:0000259" key="3">
    <source>
        <dbReference type="Pfam" id="PF08241"/>
    </source>
</evidence>
<dbReference type="InterPro" id="IPR013216">
    <property type="entry name" value="Methyltransf_11"/>
</dbReference>
<feature type="domain" description="Methyltransferase type 11" evidence="3">
    <location>
        <begin position="226"/>
        <end position="322"/>
    </location>
</feature>
<dbReference type="CDD" id="cd02440">
    <property type="entry name" value="AdoMet_MTases"/>
    <property type="match status" value="1"/>
</dbReference>
<dbReference type="EMBL" id="JAPEVB010000003">
    <property type="protein sequence ID" value="KAJ4392215.1"/>
    <property type="molecule type" value="Genomic_DNA"/>
</dbReference>
<keyword evidence="5" id="KW-1185">Reference proteome</keyword>
<feature type="compositionally biased region" description="Low complexity" evidence="2">
    <location>
        <begin position="454"/>
        <end position="465"/>
    </location>
</feature>
<gene>
    <name evidence="4" type="ORF">N0V93_005840</name>
</gene>
<organism evidence="4 5">
    <name type="scientific">Gnomoniopsis smithogilvyi</name>
    <dbReference type="NCBI Taxonomy" id="1191159"/>
    <lineage>
        <taxon>Eukaryota</taxon>
        <taxon>Fungi</taxon>
        <taxon>Dikarya</taxon>
        <taxon>Ascomycota</taxon>
        <taxon>Pezizomycotina</taxon>
        <taxon>Sordariomycetes</taxon>
        <taxon>Sordariomycetidae</taxon>
        <taxon>Diaporthales</taxon>
        <taxon>Gnomoniaceae</taxon>
        <taxon>Gnomoniopsis</taxon>
    </lineage>
</organism>
<dbReference type="Gene3D" id="3.40.50.150">
    <property type="entry name" value="Vaccinia Virus protein VP39"/>
    <property type="match status" value="1"/>
</dbReference>
<dbReference type="InterPro" id="IPR050447">
    <property type="entry name" value="Erg6_SMT_methyltransf"/>
</dbReference>
<dbReference type="Pfam" id="PF08241">
    <property type="entry name" value="Methyltransf_11"/>
    <property type="match status" value="1"/>
</dbReference>
<dbReference type="OrthoDB" id="540004at2759"/>
<dbReference type="GO" id="GO:0005783">
    <property type="term" value="C:endoplasmic reticulum"/>
    <property type="evidence" value="ECO:0007669"/>
    <property type="project" value="TreeGrafter"/>
</dbReference>
<reference evidence="4" key="1">
    <citation type="submission" date="2022-10" db="EMBL/GenBank/DDBJ databases">
        <title>Tapping the CABI collections for fungal endophytes: first genome assemblies for Collariella, Neodidymelliopsis, Ascochyta clinopodiicola, Didymella pomorum, Didymosphaeria variabile, Neocosmospora piperis and Neocucurbitaria cava.</title>
        <authorList>
            <person name="Hill R."/>
        </authorList>
    </citation>
    <scope>NUCLEOTIDE SEQUENCE</scope>
    <source>
        <strain evidence="4">IMI 355082</strain>
    </source>
</reference>
<feature type="compositionally biased region" description="Polar residues" evidence="2">
    <location>
        <begin position="61"/>
        <end position="82"/>
    </location>
</feature>
<dbReference type="GO" id="GO:0003838">
    <property type="term" value="F:sterol 24-C-methyltransferase activity"/>
    <property type="evidence" value="ECO:0007669"/>
    <property type="project" value="TreeGrafter"/>
</dbReference>
<feature type="region of interest" description="Disordered" evidence="2">
    <location>
        <begin position="1"/>
        <end position="114"/>
    </location>
</feature>
<name>A0A9W8YWC2_9PEZI</name>
<feature type="region of interest" description="Disordered" evidence="2">
    <location>
        <begin position="452"/>
        <end position="471"/>
    </location>
</feature>
<dbReference type="PANTHER" id="PTHR44068:SF4">
    <property type="entry name" value="S-ADENOSYL-METHIONINE-STEROL-C-METHYLTRANSFERAS (AFU_ORTHOLOGUE AFUA_4G09190)"/>
    <property type="match status" value="1"/>
</dbReference>
<evidence type="ECO:0000313" key="5">
    <source>
        <dbReference type="Proteomes" id="UP001140453"/>
    </source>
</evidence>
<evidence type="ECO:0000256" key="2">
    <source>
        <dbReference type="SAM" id="MobiDB-lite"/>
    </source>
</evidence>
<evidence type="ECO:0000256" key="1">
    <source>
        <dbReference type="ARBA" id="ARBA00022679"/>
    </source>
</evidence>
<keyword evidence="1" id="KW-0808">Transferase</keyword>
<comment type="caution">
    <text evidence="4">The sequence shown here is derived from an EMBL/GenBank/DDBJ whole genome shotgun (WGS) entry which is preliminary data.</text>
</comment>
<dbReference type="GO" id="GO:0006696">
    <property type="term" value="P:ergosterol biosynthetic process"/>
    <property type="evidence" value="ECO:0007669"/>
    <property type="project" value="TreeGrafter"/>
</dbReference>